<dbReference type="AlphaFoldDB" id="A0A7W9BJY9"/>
<reference evidence="6 7" key="1">
    <citation type="submission" date="2020-08" db="EMBL/GenBank/DDBJ databases">
        <title>Genomic Encyclopedia of Type Strains, Phase IV (KMG-IV): sequencing the most valuable type-strain genomes for metagenomic binning, comparative biology and taxonomic classification.</title>
        <authorList>
            <person name="Goeker M."/>
        </authorList>
    </citation>
    <scope>NUCLEOTIDE SEQUENCE [LARGE SCALE GENOMIC DNA]</scope>
    <source>
        <strain evidence="6 7">DSM 101064</strain>
    </source>
</reference>
<keyword evidence="3" id="KW-0227">DNA damage</keyword>
<comment type="catalytic activity">
    <reaction evidence="1">
        <text>Hydrolysis of alkylated DNA, releasing 3-methyladenine, 3-methylguanine, 7-methylguanine and 7-methyladenine.</text>
        <dbReference type="EC" id="3.2.2.21"/>
    </reaction>
</comment>
<comment type="caution">
    <text evidence="6">The sequence shown here is derived from an EMBL/GenBank/DDBJ whole genome shotgun (WGS) entry which is preliminary data.</text>
</comment>
<evidence type="ECO:0000256" key="3">
    <source>
        <dbReference type="ARBA" id="ARBA00022763"/>
    </source>
</evidence>
<proteinExistence type="predicted"/>
<evidence type="ECO:0000256" key="1">
    <source>
        <dbReference type="ARBA" id="ARBA00000086"/>
    </source>
</evidence>
<dbReference type="SMART" id="SM00478">
    <property type="entry name" value="ENDO3c"/>
    <property type="match status" value="1"/>
</dbReference>
<sequence>MIITCDADVAAGLGALCKIEPRFADVAEMLSPLPLRLRPEGFGQVMSAILGQQVSVASANATWARMVEAGMDQPENVVTATPDDLRALGLSRQKALYAHELAKAQIDYAGLRDLPDAEVIKTLTAVKGIGLWTAEIYAKFSLGRPDIFAAGDLALQIAAQDLFALPERPKEKDLRKMAAAWTPWRSVAARLLWAYYADIKQRDGIR</sequence>
<dbReference type="CDD" id="cd00056">
    <property type="entry name" value="ENDO3c"/>
    <property type="match status" value="1"/>
</dbReference>
<dbReference type="GO" id="GO:0043916">
    <property type="term" value="F:DNA-7-methylguanine glycosylase activity"/>
    <property type="evidence" value="ECO:0007669"/>
    <property type="project" value="TreeGrafter"/>
</dbReference>
<dbReference type="PANTHER" id="PTHR43003">
    <property type="entry name" value="DNA-3-METHYLADENINE GLYCOSYLASE"/>
    <property type="match status" value="1"/>
</dbReference>
<evidence type="ECO:0000313" key="7">
    <source>
        <dbReference type="Proteomes" id="UP000535415"/>
    </source>
</evidence>
<dbReference type="Proteomes" id="UP000535415">
    <property type="component" value="Unassembled WGS sequence"/>
</dbReference>
<dbReference type="InterPro" id="IPR011257">
    <property type="entry name" value="DNA_glycosylase"/>
</dbReference>
<dbReference type="Pfam" id="PF00730">
    <property type="entry name" value="HhH-GPD"/>
    <property type="match status" value="1"/>
</dbReference>
<dbReference type="GO" id="GO:0032131">
    <property type="term" value="F:alkylated DNA binding"/>
    <property type="evidence" value="ECO:0007669"/>
    <property type="project" value="TreeGrafter"/>
</dbReference>
<dbReference type="EMBL" id="JACIJM010000003">
    <property type="protein sequence ID" value="MBB5721637.1"/>
    <property type="molecule type" value="Genomic_DNA"/>
</dbReference>
<evidence type="ECO:0000259" key="5">
    <source>
        <dbReference type="SMART" id="SM00478"/>
    </source>
</evidence>
<protein>
    <recommendedName>
        <fullName evidence="2">DNA-3-methyladenine glycosylase II</fullName>
        <ecNumber evidence="2">3.2.2.21</ecNumber>
    </recommendedName>
</protein>
<keyword evidence="6" id="KW-0326">Glycosidase</keyword>
<dbReference type="InterPro" id="IPR051912">
    <property type="entry name" value="Alkylbase_DNA_Glycosylase/TA"/>
</dbReference>
<organism evidence="6 7">
    <name type="scientific">Yoonia ponticola</name>
    <dbReference type="NCBI Taxonomy" id="1524255"/>
    <lineage>
        <taxon>Bacteria</taxon>
        <taxon>Pseudomonadati</taxon>
        <taxon>Pseudomonadota</taxon>
        <taxon>Alphaproteobacteria</taxon>
        <taxon>Rhodobacterales</taxon>
        <taxon>Paracoccaceae</taxon>
        <taxon>Yoonia</taxon>
    </lineage>
</organism>
<dbReference type="EC" id="3.2.2.21" evidence="2"/>
<evidence type="ECO:0000313" key="6">
    <source>
        <dbReference type="EMBL" id="MBB5721637.1"/>
    </source>
</evidence>
<dbReference type="InterPro" id="IPR003265">
    <property type="entry name" value="HhH-GPD_domain"/>
</dbReference>
<dbReference type="PANTHER" id="PTHR43003:SF5">
    <property type="entry name" value="DNA-3-METHYLADENINE GLYCOSYLASE"/>
    <property type="match status" value="1"/>
</dbReference>
<dbReference type="GO" id="GO:0006285">
    <property type="term" value="P:base-excision repair, AP site formation"/>
    <property type="evidence" value="ECO:0007669"/>
    <property type="project" value="TreeGrafter"/>
</dbReference>
<feature type="domain" description="HhH-GPD" evidence="5">
    <location>
        <begin position="50"/>
        <end position="197"/>
    </location>
</feature>
<dbReference type="GO" id="GO:0006307">
    <property type="term" value="P:DNA alkylation repair"/>
    <property type="evidence" value="ECO:0007669"/>
    <property type="project" value="TreeGrafter"/>
</dbReference>
<keyword evidence="4" id="KW-0234">DNA repair</keyword>
<dbReference type="GO" id="GO:0008725">
    <property type="term" value="F:DNA-3-methyladenine glycosylase activity"/>
    <property type="evidence" value="ECO:0007669"/>
    <property type="project" value="TreeGrafter"/>
</dbReference>
<dbReference type="Gene3D" id="1.10.1670.40">
    <property type="match status" value="1"/>
</dbReference>
<gene>
    <name evidence="6" type="ORF">FHS72_001249</name>
</gene>
<dbReference type="GO" id="GO:0005737">
    <property type="term" value="C:cytoplasm"/>
    <property type="evidence" value="ECO:0007669"/>
    <property type="project" value="TreeGrafter"/>
</dbReference>
<evidence type="ECO:0000256" key="4">
    <source>
        <dbReference type="ARBA" id="ARBA00023204"/>
    </source>
</evidence>
<dbReference type="GO" id="GO:0032993">
    <property type="term" value="C:protein-DNA complex"/>
    <property type="evidence" value="ECO:0007669"/>
    <property type="project" value="TreeGrafter"/>
</dbReference>
<keyword evidence="6" id="KW-0378">Hydrolase</keyword>
<dbReference type="Gene3D" id="1.10.340.30">
    <property type="entry name" value="Hypothetical protein, domain 2"/>
    <property type="match status" value="1"/>
</dbReference>
<accession>A0A7W9BJY9</accession>
<evidence type="ECO:0000256" key="2">
    <source>
        <dbReference type="ARBA" id="ARBA00012000"/>
    </source>
</evidence>
<name>A0A7W9BJY9_9RHOB</name>
<keyword evidence="7" id="KW-1185">Reference proteome</keyword>
<dbReference type="SUPFAM" id="SSF48150">
    <property type="entry name" value="DNA-glycosylase"/>
    <property type="match status" value="1"/>
</dbReference>